<accession>A0A444Y2I6</accession>
<keyword evidence="3" id="KW-1185">Reference proteome</keyword>
<comment type="caution">
    <text evidence="2">The sequence shown here is derived from an EMBL/GenBank/DDBJ whole genome shotgun (WGS) entry which is preliminary data.</text>
</comment>
<evidence type="ECO:0000313" key="3">
    <source>
        <dbReference type="Proteomes" id="UP000289738"/>
    </source>
</evidence>
<dbReference type="EMBL" id="SDMP01000018">
    <property type="protein sequence ID" value="RYQ96144.1"/>
    <property type="molecule type" value="Genomic_DNA"/>
</dbReference>
<organism evidence="2 3">
    <name type="scientific">Arachis hypogaea</name>
    <name type="common">Peanut</name>
    <dbReference type="NCBI Taxonomy" id="3818"/>
    <lineage>
        <taxon>Eukaryota</taxon>
        <taxon>Viridiplantae</taxon>
        <taxon>Streptophyta</taxon>
        <taxon>Embryophyta</taxon>
        <taxon>Tracheophyta</taxon>
        <taxon>Spermatophyta</taxon>
        <taxon>Magnoliopsida</taxon>
        <taxon>eudicotyledons</taxon>
        <taxon>Gunneridae</taxon>
        <taxon>Pentapetalae</taxon>
        <taxon>rosids</taxon>
        <taxon>fabids</taxon>
        <taxon>Fabales</taxon>
        <taxon>Fabaceae</taxon>
        <taxon>Papilionoideae</taxon>
        <taxon>50 kb inversion clade</taxon>
        <taxon>dalbergioids sensu lato</taxon>
        <taxon>Dalbergieae</taxon>
        <taxon>Pterocarpus clade</taxon>
        <taxon>Arachis</taxon>
    </lineage>
</organism>
<feature type="region of interest" description="Disordered" evidence="1">
    <location>
        <begin position="1"/>
        <end position="28"/>
    </location>
</feature>
<proteinExistence type="predicted"/>
<reference evidence="2 3" key="1">
    <citation type="submission" date="2019-01" db="EMBL/GenBank/DDBJ databases">
        <title>Sequencing of cultivated peanut Arachis hypogaea provides insights into genome evolution and oil improvement.</title>
        <authorList>
            <person name="Chen X."/>
        </authorList>
    </citation>
    <scope>NUCLEOTIDE SEQUENCE [LARGE SCALE GENOMIC DNA]</scope>
    <source>
        <strain evidence="3">cv. Fuhuasheng</strain>
        <tissue evidence="2">Leaves</tissue>
    </source>
</reference>
<protein>
    <recommendedName>
        <fullName evidence="4">Aminotransferase-like plant mobile domain-containing protein</fullName>
    </recommendedName>
</protein>
<name>A0A444Y2I6_ARAHY</name>
<sequence length="105" mass="11731">MIAEAPHTHSSKRVMLGREREAPPLSRIKRPKTHTFHISFGKCSIMLQDVAYQLGFLIDGEYVSGCLTDFQQHIRGGIPAWSTSTSLLLLTHDFKRGLQCSSGCE</sequence>
<gene>
    <name evidence="2" type="ORF">Ahy_B08g091704</name>
</gene>
<dbReference type="AlphaFoldDB" id="A0A444Y2I6"/>
<evidence type="ECO:0000313" key="2">
    <source>
        <dbReference type="EMBL" id="RYQ96144.1"/>
    </source>
</evidence>
<evidence type="ECO:0000256" key="1">
    <source>
        <dbReference type="SAM" id="MobiDB-lite"/>
    </source>
</evidence>
<dbReference type="Proteomes" id="UP000289738">
    <property type="component" value="Chromosome B08"/>
</dbReference>
<evidence type="ECO:0008006" key="4">
    <source>
        <dbReference type="Google" id="ProtNLM"/>
    </source>
</evidence>